<evidence type="ECO:0000313" key="8">
    <source>
        <dbReference type="EMBL" id="MDT3768186.1"/>
    </source>
</evidence>
<evidence type="ECO:0000256" key="6">
    <source>
        <dbReference type="SAM" id="MobiDB-lite"/>
    </source>
</evidence>
<evidence type="ECO:0000256" key="1">
    <source>
        <dbReference type="ARBA" id="ARBA00023015"/>
    </source>
</evidence>
<comment type="caution">
    <text evidence="8">The sequence shown here is derived from an EMBL/GenBank/DDBJ whole genome shotgun (WGS) entry which is preliminary data.</text>
</comment>
<dbReference type="Pfam" id="PF13392">
    <property type="entry name" value="HNH_3"/>
    <property type="match status" value="1"/>
</dbReference>
<dbReference type="SMART" id="SM00380">
    <property type="entry name" value="AP2"/>
    <property type="match status" value="1"/>
</dbReference>
<dbReference type="RefSeq" id="WP_313274670.1">
    <property type="nucleotide sequence ID" value="NZ_JASXSX010000007.1"/>
</dbReference>
<dbReference type="GO" id="GO:0004519">
    <property type="term" value="F:endonuclease activity"/>
    <property type="evidence" value="ECO:0007669"/>
    <property type="project" value="UniProtKB-KW"/>
</dbReference>
<dbReference type="InterPro" id="IPR003615">
    <property type="entry name" value="HNH_nuc"/>
</dbReference>
<dbReference type="Gene3D" id="1.10.10.60">
    <property type="entry name" value="Homeodomain-like"/>
    <property type="match status" value="1"/>
</dbReference>
<evidence type="ECO:0000256" key="4">
    <source>
        <dbReference type="ARBA" id="ARBA00023159"/>
    </source>
</evidence>
<dbReference type="InterPro" id="IPR044925">
    <property type="entry name" value="His-Me_finger_sf"/>
</dbReference>
<dbReference type="SUPFAM" id="SSF54171">
    <property type="entry name" value="DNA-binding domain"/>
    <property type="match status" value="1"/>
</dbReference>
<name>A0ABU3IE12_9ACTO</name>
<evidence type="ECO:0000259" key="7">
    <source>
        <dbReference type="PROSITE" id="PS51032"/>
    </source>
</evidence>
<dbReference type="InterPro" id="IPR001471">
    <property type="entry name" value="AP2/ERF_dom"/>
</dbReference>
<sequence length="232" mass="26019">MTLTRNVYVVHVDGTAELRCGNDVVLVDADMVNDLAERQWSVGIHGYATSGAGKNQILMHRLITGAKPGQIVDHINRDRLDNRTENLRICTQQENSYNRSAQANSKSGLKGVCQLSNGTWQAQIMVNRKAYYLGRFPTAREAADAYDRAATTLFGEFAVLNSPKLNDEHPTNSSGKAQRSPRLTDKQQETILSLYREGMSKTALAEMFNRDYTVIQRCINRSRHVEQQGSEQ</sequence>
<keyword evidence="8" id="KW-0540">Nuclease</keyword>
<keyword evidence="9" id="KW-1185">Reference proteome</keyword>
<keyword evidence="8" id="KW-0255">Endonuclease</keyword>
<evidence type="ECO:0000256" key="3">
    <source>
        <dbReference type="ARBA" id="ARBA00023125"/>
    </source>
</evidence>
<dbReference type="Gene3D" id="3.30.730.10">
    <property type="entry name" value="AP2/ERF domain"/>
    <property type="match status" value="1"/>
</dbReference>
<dbReference type="CDD" id="cd00018">
    <property type="entry name" value="AP2"/>
    <property type="match status" value="1"/>
</dbReference>
<evidence type="ECO:0000256" key="2">
    <source>
        <dbReference type="ARBA" id="ARBA00023016"/>
    </source>
</evidence>
<protein>
    <submittedName>
        <fullName evidence="8">HNH endonuclease</fullName>
    </submittedName>
</protein>
<keyword evidence="1" id="KW-0805">Transcription regulation</keyword>
<dbReference type="Proteomes" id="UP001247542">
    <property type="component" value="Unassembled WGS sequence"/>
</dbReference>
<dbReference type="InterPro" id="IPR016177">
    <property type="entry name" value="DNA-bd_dom_sf"/>
</dbReference>
<keyword evidence="4" id="KW-0010">Activator</keyword>
<keyword evidence="2" id="KW-0346">Stress response</keyword>
<feature type="domain" description="AP2/ERF" evidence="7">
    <location>
        <begin position="108"/>
        <end position="163"/>
    </location>
</feature>
<proteinExistence type="predicted"/>
<dbReference type="PROSITE" id="PS51032">
    <property type="entry name" value="AP2_ERF"/>
    <property type="match status" value="1"/>
</dbReference>
<reference evidence="8 9" key="1">
    <citation type="submission" date="2023-06" db="EMBL/GenBank/DDBJ databases">
        <title>Draft genome sequence of Gleimia hominis type strain CCUG 57540T.</title>
        <authorList>
            <person name="Salva-Serra F."/>
            <person name="Cardew S."/>
            <person name="Jensie Markopoulos S."/>
            <person name="Ohlen M."/>
            <person name="Inganas E."/>
            <person name="Svensson-Stadler L."/>
            <person name="Moore E.R.B."/>
        </authorList>
    </citation>
    <scope>NUCLEOTIDE SEQUENCE [LARGE SCALE GENOMIC DNA]</scope>
    <source>
        <strain evidence="8 9">CCUG 57540</strain>
    </source>
</reference>
<keyword evidence="8" id="KW-0378">Hydrolase</keyword>
<dbReference type="Gene3D" id="3.90.75.20">
    <property type="match status" value="1"/>
</dbReference>
<dbReference type="PANTHER" id="PTHR31241">
    <property type="entry name" value="DEHYDRATION-RESPONSIVE ELEMENT-BINDING PROTEIN 2C"/>
    <property type="match status" value="1"/>
</dbReference>
<dbReference type="InterPro" id="IPR036955">
    <property type="entry name" value="AP2/ERF_dom_sf"/>
</dbReference>
<dbReference type="PANTHER" id="PTHR31241:SF62">
    <property type="entry name" value="DEHYDRATION-RESPONSIVE ELEMENT-BINDING PROTEIN 2D"/>
    <property type="match status" value="1"/>
</dbReference>
<dbReference type="SUPFAM" id="SSF54060">
    <property type="entry name" value="His-Me finger endonucleases"/>
    <property type="match status" value="1"/>
</dbReference>
<accession>A0ABU3IE12</accession>
<evidence type="ECO:0000256" key="5">
    <source>
        <dbReference type="ARBA" id="ARBA00023163"/>
    </source>
</evidence>
<gene>
    <name evidence="8" type="ORF">QS713_08950</name>
</gene>
<feature type="region of interest" description="Disordered" evidence="6">
    <location>
        <begin position="163"/>
        <end position="186"/>
    </location>
</feature>
<organism evidence="8 9">
    <name type="scientific">Gleimia hominis</name>
    <dbReference type="NCBI Taxonomy" id="595468"/>
    <lineage>
        <taxon>Bacteria</taxon>
        <taxon>Bacillati</taxon>
        <taxon>Actinomycetota</taxon>
        <taxon>Actinomycetes</taxon>
        <taxon>Actinomycetales</taxon>
        <taxon>Actinomycetaceae</taxon>
        <taxon>Gleimia</taxon>
    </lineage>
</organism>
<evidence type="ECO:0000313" key="9">
    <source>
        <dbReference type="Proteomes" id="UP001247542"/>
    </source>
</evidence>
<dbReference type="EMBL" id="JASXSX010000007">
    <property type="protein sequence ID" value="MDT3768186.1"/>
    <property type="molecule type" value="Genomic_DNA"/>
</dbReference>
<keyword evidence="3" id="KW-0238">DNA-binding</keyword>
<keyword evidence="5" id="KW-0804">Transcription</keyword>